<organism evidence="1 2">
    <name type="scientific">Aquimarina rubra</name>
    <dbReference type="NCBI Taxonomy" id="1920033"/>
    <lineage>
        <taxon>Bacteria</taxon>
        <taxon>Pseudomonadati</taxon>
        <taxon>Bacteroidota</taxon>
        <taxon>Flavobacteriia</taxon>
        <taxon>Flavobacteriales</taxon>
        <taxon>Flavobacteriaceae</taxon>
        <taxon>Aquimarina</taxon>
    </lineage>
</organism>
<evidence type="ECO:0000313" key="2">
    <source>
        <dbReference type="Proteomes" id="UP001597319"/>
    </source>
</evidence>
<keyword evidence="2" id="KW-1185">Reference proteome</keyword>
<name>A0ABW5LC31_9FLAO</name>
<protein>
    <submittedName>
        <fullName evidence="1">Uncharacterized protein</fullName>
    </submittedName>
</protein>
<proteinExistence type="predicted"/>
<comment type="caution">
    <text evidence="1">The sequence shown here is derived from an EMBL/GenBank/DDBJ whole genome shotgun (WGS) entry which is preliminary data.</text>
</comment>
<reference evidence="2" key="1">
    <citation type="journal article" date="2019" name="Int. J. Syst. Evol. Microbiol.">
        <title>The Global Catalogue of Microorganisms (GCM) 10K type strain sequencing project: providing services to taxonomists for standard genome sequencing and annotation.</title>
        <authorList>
            <consortium name="The Broad Institute Genomics Platform"/>
            <consortium name="The Broad Institute Genome Sequencing Center for Infectious Disease"/>
            <person name="Wu L."/>
            <person name="Ma J."/>
        </authorList>
    </citation>
    <scope>NUCLEOTIDE SEQUENCE [LARGE SCALE GENOMIC DNA]</scope>
    <source>
        <strain evidence="2">KCTC 52274</strain>
    </source>
</reference>
<dbReference type="EMBL" id="JBHULE010000001">
    <property type="protein sequence ID" value="MFD2561097.1"/>
    <property type="molecule type" value="Genomic_DNA"/>
</dbReference>
<accession>A0ABW5LC31</accession>
<evidence type="ECO:0000313" key="1">
    <source>
        <dbReference type="EMBL" id="MFD2561097.1"/>
    </source>
</evidence>
<gene>
    <name evidence="1" type="ORF">ACFSR1_00355</name>
</gene>
<sequence>MQRALSHTSQIIKLNGERITRTYTAEVINLIEQGKNKSHSGVAIEFDLTFYGMDQDGLLNFRMEVQKRFLLNEKFSIIRKVDKAQHIALKVASINDVLEFRADKTFKLNKVLNTNEIRQKWRDVKIDLLEEYPDLLKMASDFDWQLQEDNIQQVFLDDNFYQFFFANIFYQEFENKKPIQQSKVVSNALGTINIPIVEQKIINNQDVGFTKVVIASDAEMDIDHKKFPLAKLNGFLGKLPTNSGDKHTLDFEYKGTYKVKPQYGLVTKGKLEYTFEVKDLYKKTTTITFNLEKDE</sequence>
<dbReference type="RefSeq" id="WP_378288501.1">
    <property type="nucleotide sequence ID" value="NZ_JBHULE010000001.1"/>
</dbReference>
<dbReference type="Proteomes" id="UP001597319">
    <property type="component" value="Unassembled WGS sequence"/>
</dbReference>